<protein>
    <submittedName>
        <fullName evidence="1">Uncharacterized protein</fullName>
    </submittedName>
</protein>
<dbReference type="Proteomes" id="UP001381693">
    <property type="component" value="Unassembled WGS sequence"/>
</dbReference>
<name>A0AAN8WFY1_HALRR</name>
<accession>A0AAN8WFY1</accession>
<reference evidence="1 2" key="1">
    <citation type="submission" date="2023-11" db="EMBL/GenBank/DDBJ databases">
        <title>Halocaridina rubra genome assembly.</title>
        <authorList>
            <person name="Smith C."/>
        </authorList>
    </citation>
    <scope>NUCLEOTIDE SEQUENCE [LARGE SCALE GENOMIC DNA]</scope>
    <source>
        <strain evidence="1">EP-1</strain>
        <tissue evidence="1">Whole</tissue>
    </source>
</reference>
<feature type="non-terminal residue" evidence="1">
    <location>
        <position position="1"/>
    </location>
</feature>
<evidence type="ECO:0000313" key="2">
    <source>
        <dbReference type="Proteomes" id="UP001381693"/>
    </source>
</evidence>
<keyword evidence="2" id="KW-1185">Reference proteome</keyword>
<dbReference type="AlphaFoldDB" id="A0AAN8WFY1"/>
<evidence type="ECO:0000313" key="1">
    <source>
        <dbReference type="EMBL" id="KAK7065625.1"/>
    </source>
</evidence>
<feature type="non-terminal residue" evidence="1">
    <location>
        <position position="67"/>
    </location>
</feature>
<gene>
    <name evidence="1" type="ORF">SK128_001350</name>
</gene>
<comment type="caution">
    <text evidence="1">The sequence shown here is derived from an EMBL/GenBank/DDBJ whole genome shotgun (WGS) entry which is preliminary data.</text>
</comment>
<dbReference type="EMBL" id="JAXCGZ010020286">
    <property type="protein sequence ID" value="KAK7065625.1"/>
    <property type="molecule type" value="Genomic_DNA"/>
</dbReference>
<sequence length="67" mass="7661">YRLLQATDTSKSTNIEITELGKHRLEVMTSQEFKPDFVLGKVEEWSTEVRKLTEIAKTEACSAHTSF</sequence>
<organism evidence="1 2">
    <name type="scientific">Halocaridina rubra</name>
    <name type="common">Hawaiian red shrimp</name>
    <dbReference type="NCBI Taxonomy" id="373956"/>
    <lineage>
        <taxon>Eukaryota</taxon>
        <taxon>Metazoa</taxon>
        <taxon>Ecdysozoa</taxon>
        <taxon>Arthropoda</taxon>
        <taxon>Crustacea</taxon>
        <taxon>Multicrustacea</taxon>
        <taxon>Malacostraca</taxon>
        <taxon>Eumalacostraca</taxon>
        <taxon>Eucarida</taxon>
        <taxon>Decapoda</taxon>
        <taxon>Pleocyemata</taxon>
        <taxon>Caridea</taxon>
        <taxon>Atyoidea</taxon>
        <taxon>Atyidae</taxon>
        <taxon>Halocaridina</taxon>
    </lineage>
</organism>
<proteinExistence type="predicted"/>